<comment type="caution">
    <text evidence="7">Lacks conserved residue(s) required for the propagation of feature annotation.</text>
</comment>
<keyword evidence="4 7" id="KW-0949">S-adenosyl-L-methionine</keyword>
<evidence type="ECO:0000256" key="3">
    <source>
        <dbReference type="ARBA" id="ARBA00022679"/>
    </source>
</evidence>
<dbReference type="GO" id="GO:0003723">
    <property type="term" value="F:RNA binding"/>
    <property type="evidence" value="ECO:0007669"/>
    <property type="project" value="UniProtKB-UniRule"/>
</dbReference>
<proteinExistence type="inferred from homology"/>
<evidence type="ECO:0000313" key="10">
    <source>
        <dbReference type="Proteomes" id="UP000769528"/>
    </source>
</evidence>
<organism evidence="9 10">
    <name type="scientific">Wickerhamomyces mucosus</name>
    <dbReference type="NCBI Taxonomy" id="1378264"/>
    <lineage>
        <taxon>Eukaryota</taxon>
        <taxon>Fungi</taxon>
        <taxon>Dikarya</taxon>
        <taxon>Ascomycota</taxon>
        <taxon>Saccharomycotina</taxon>
        <taxon>Saccharomycetes</taxon>
        <taxon>Phaffomycetales</taxon>
        <taxon>Wickerhamomycetaceae</taxon>
        <taxon>Wickerhamomyces</taxon>
    </lineage>
</organism>
<dbReference type="Pfam" id="PF00398">
    <property type="entry name" value="RrnaAD"/>
    <property type="match status" value="1"/>
</dbReference>
<dbReference type="EMBL" id="JAEUBF010000853">
    <property type="protein sequence ID" value="KAH3674437.1"/>
    <property type="molecule type" value="Genomic_DNA"/>
</dbReference>
<reference evidence="9" key="2">
    <citation type="submission" date="2021-01" db="EMBL/GenBank/DDBJ databases">
        <authorList>
            <person name="Schikora-Tamarit M.A."/>
        </authorList>
    </citation>
    <scope>NUCLEOTIDE SEQUENCE</scope>
    <source>
        <strain evidence="9">CBS6341</strain>
    </source>
</reference>
<comment type="subcellular location">
    <subcellularLocation>
        <location evidence="1">Mitochondrion</location>
    </subcellularLocation>
</comment>
<keyword evidence="10" id="KW-1185">Reference proteome</keyword>
<dbReference type="OrthoDB" id="16079at2759"/>
<evidence type="ECO:0000256" key="7">
    <source>
        <dbReference type="PROSITE-ProRule" id="PRU01026"/>
    </source>
</evidence>
<dbReference type="GO" id="GO:0005759">
    <property type="term" value="C:mitochondrial matrix"/>
    <property type="evidence" value="ECO:0007669"/>
    <property type="project" value="TreeGrafter"/>
</dbReference>
<evidence type="ECO:0000256" key="2">
    <source>
        <dbReference type="ARBA" id="ARBA00022603"/>
    </source>
</evidence>
<keyword evidence="2 7" id="KW-0489">Methyltransferase</keyword>
<dbReference type="InterPro" id="IPR001737">
    <property type="entry name" value="KsgA/Erm"/>
</dbReference>
<dbReference type="Gene3D" id="1.10.8.100">
    <property type="entry name" value="Ribosomal RNA adenine dimethylase-like, domain 2"/>
    <property type="match status" value="1"/>
</dbReference>
<gene>
    <name evidence="9" type="ORF">WICMUC_003274</name>
</gene>
<dbReference type="Gene3D" id="3.40.50.150">
    <property type="entry name" value="Vaccinia Virus protein VP39"/>
    <property type="match status" value="1"/>
</dbReference>
<keyword evidence="8" id="KW-0698">rRNA processing</keyword>
<protein>
    <recommendedName>
        <fullName evidence="8">rRNA adenine N(6)-methyltransferase</fullName>
        <ecNumber evidence="8">2.1.1.-</ecNumber>
    </recommendedName>
</protein>
<dbReference type="SUPFAM" id="SSF53335">
    <property type="entry name" value="S-adenosyl-L-methionine-dependent methyltransferases"/>
    <property type="match status" value="1"/>
</dbReference>
<dbReference type="GO" id="GO:0006391">
    <property type="term" value="P:transcription initiation at mitochondrial promoter"/>
    <property type="evidence" value="ECO:0007669"/>
    <property type="project" value="TreeGrafter"/>
</dbReference>
<feature type="binding site" evidence="7">
    <location>
        <position position="69"/>
    </location>
    <ligand>
        <name>S-adenosyl-L-methionine</name>
        <dbReference type="ChEBI" id="CHEBI:59789"/>
    </ligand>
</feature>
<evidence type="ECO:0000256" key="5">
    <source>
        <dbReference type="ARBA" id="ARBA00022884"/>
    </source>
</evidence>
<comment type="function">
    <text evidence="6">Mitochondrial transcription factor that confers selective promoter recognition on the core subunit of the yeast mitochondrial RNA polymerase. Interacts with DNA in a non-specific manner.</text>
</comment>
<dbReference type="PANTHER" id="PTHR11727:SF17">
    <property type="entry name" value="DIMETHYLADENOSINE TRANSFERASE 1, MITOCHONDRIAL"/>
    <property type="match status" value="1"/>
</dbReference>
<evidence type="ECO:0000256" key="1">
    <source>
        <dbReference type="ARBA" id="ARBA00004173"/>
    </source>
</evidence>
<dbReference type="GO" id="GO:0034246">
    <property type="term" value="F:mitochondrial transcription factor activity"/>
    <property type="evidence" value="ECO:0007669"/>
    <property type="project" value="TreeGrafter"/>
</dbReference>
<dbReference type="GO" id="GO:0034245">
    <property type="term" value="C:mitochondrial DNA-directed RNA polymerase complex"/>
    <property type="evidence" value="ECO:0007669"/>
    <property type="project" value="TreeGrafter"/>
</dbReference>
<comment type="caution">
    <text evidence="9">The sequence shown here is derived from an EMBL/GenBank/DDBJ whole genome shotgun (WGS) entry which is preliminary data.</text>
</comment>
<keyword evidence="3 7" id="KW-0808">Transferase</keyword>
<sequence length="329" mass="37729">MFRKVPIPIQQKLKNYYQVSFLNNSNIAGKLHYNEYGSDLKILDVYSSNLIFSTVLHNKLKPEQHVLMEHRPDYATFAEKYIQALPNGHTFQHQALNPYNWKSYLQLTGEDGILQPGIQARDHIHSKFLFTGYVHDEGLLMQWLACLGNRNWVHKFGNVRMLIWIPESSAIKILATPGKSTRGKCSIVREAFSDTKILAAAESSRLKKFPKEVLDRDSPLFFSEKDLSGPKNPMTLIEIDPKAHDINDMLAWDYVTKNLMILKRKSLEESLKNLGPGADIYFKEKISDATLKKAVASLTANDFKEITREFELWPFKPDILIDSILESSD</sequence>
<reference evidence="9" key="1">
    <citation type="journal article" date="2021" name="Open Biol.">
        <title>Shared evolutionary footprints suggest mitochondrial oxidative damage underlies multiple complex I losses in fungi.</title>
        <authorList>
            <person name="Schikora-Tamarit M.A."/>
            <person name="Marcet-Houben M."/>
            <person name="Nosek J."/>
            <person name="Gabaldon T."/>
        </authorList>
    </citation>
    <scope>NUCLEOTIDE SEQUENCE</scope>
    <source>
        <strain evidence="9">CBS6341</strain>
    </source>
</reference>
<feature type="binding site" evidence="7">
    <location>
        <position position="22"/>
    </location>
    <ligand>
        <name>S-adenosyl-L-methionine</name>
        <dbReference type="ChEBI" id="CHEBI:59789"/>
    </ligand>
</feature>
<comment type="similarity">
    <text evidence="7 8">Belongs to the class I-like SAM-binding methyltransferase superfamily. rRNA adenine N(6)-methyltransferase family.</text>
</comment>
<dbReference type="Proteomes" id="UP000769528">
    <property type="component" value="Unassembled WGS sequence"/>
</dbReference>
<keyword evidence="5 7" id="KW-0694">RNA-binding</keyword>
<evidence type="ECO:0000256" key="4">
    <source>
        <dbReference type="ARBA" id="ARBA00022691"/>
    </source>
</evidence>
<dbReference type="InterPro" id="IPR029063">
    <property type="entry name" value="SAM-dependent_MTases_sf"/>
</dbReference>
<dbReference type="InterPro" id="IPR023165">
    <property type="entry name" value="rRNA_Ade_diMease-like_C"/>
</dbReference>
<name>A0A9P8PM77_9ASCO</name>
<dbReference type="PROSITE" id="PS51689">
    <property type="entry name" value="SAM_RNA_A_N6_MT"/>
    <property type="match status" value="1"/>
</dbReference>
<evidence type="ECO:0000256" key="6">
    <source>
        <dbReference type="ARBA" id="ARBA00024915"/>
    </source>
</evidence>
<evidence type="ECO:0000313" key="9">
    <source>
        <dbReference type="EMBL" id="KAH3674437.1"/>
    </source>
</evidence>
<dbReference type="EC" id="2.1.1.-" evidence="8"/>
<evidence type="ECO:0000256" key="8">
    <source>
        <dbReference type="RuleBase" id="RU362106"/>
    </source>
</evidence>
<dbReference type="GO" id="GO:0000179">
    <property type="term" value="F:rRNA (adenine-N6,N6-)-dimethyltransferase activity"/>
    <property type="evidence" value="ECO:0007669"/>
    <property type="project" value="UniProtKB-UniRule"/>
</dbReference>
<accession>A0A9P8PM77</accession>
<dbReference type="PANTHER" id="PTHR11727">
    <property type="entry name" value="DIMETHYLADENOSINE TRANSFERASE"/>
    <property type="match status" value="1"/>
</dbReference>
<dbReference type="AlphaFoldDB" id="A0A9P8PM77"/>